<dbReference type="SUPFAM" id="SSF48452">
    <property type="entry name" value="TPR-like"/>
    <property type="match status" value="1"/>
</dbReference>
<dbReference type="Gene3D" id="1.25.40.10">
    <property type="entry name" value="Tetratricopeptide repeat domain"/>
    <property type="match status" value="1"/>
</dbReference>
<keyword evidence="5" id="KW-1185">Reference proteome</keyword>
<reference evidence="4 5" key="1">
    <citation type="journal article" date="2013" name="Curr. Biol.">
        <title>The Genome of the Foraminiferan Reticulomyxa filosa.</title>
        <authorList>
            <person name="Glockner G."/>
            <person name="Hulsmann N."/>
            <person name="Schleicher M."/>
            <person name="Noegel A.A."/>
            <person name="Eichinger L."/>
            <person name="Gallinger C."/>
            <person name="Pawlowski J."/>
            <person name="Sierra R."/>
            <person name="Euteneuer U."/>
            <person name="Pillet L."/>
            <person name="Moustafa A."/>
            <person name="Platzer M."/>
            <person name="Groth M."/>
            <person name="Szafranski K."/>
            <person name="Schliwa M."/>
        </authorList>
    </citation>
    <scope>NUCLEOTIDE SEQUENCE [LARGE SCALE GENOMIC DNA]</scope>
</reference>
<dbReference type="PROSITE" id="PS50005">
    <property type="entry name" value="TPR"/>
    <property type="match status" value="1"/>
</dbReference>
<dbReference type="Pfam" id="PF13181">
    <property type="entry name" value="TPR_8"/>
    <property type="match status" value="1"/>
</dbReference>
<organism evidence="4 5">
    <name type="scientific">Reticulomyxa filosa</name>
    <dbReference type="NCBI Taxonomy" id="46433"/>
    <lineage>
        <taxon>Eukaryota</taxon>
        <taxon>Sar</taxon>
        <taxon>Rhizaria</taxon>
        <taxon>Retaria</taxon>
        <taxon>Foraminifera</taxon>
        <taxon>Monothalamids</taxon>
        <taxon>Reticulomyxidae</taxon>
        <taxon>Reticulomyxa</taxon>
    </lineage>
</organism>
<evidence type="ECO:0000256" key="2">
    <source>
        <dbReference type="ARBA" id="ARBA00022803"/>
    </source>
</evidence>
<feature type="repeat" description="TPR" evidence="3">
    <location>
        <begin position="197"/>
        <end position="230"/>
    </location>
</feature>
<dbReference type="InterPro" id="IPR011990">
    <property type="entry name" value="TPR-like_helical_dom_sf"/>
</dbReference>
<gene>
    <name evidence="4" type="ORF">RFI_08034</name>
</gene>
<dbReference type="Pfam" id="PF13424">
    <property type="entry name" value="TPR_12"/>
    <property type="match status" value="1"/>
</dbReference>
<sequence length="360" mass="42306">MDTSENKCEEFLTTDNTITFETLNSKKHWSKSWIDSNVEAAKIVNRMVEKNEQGLIVITNNTSEWKNKIHSNANKNSTYTLINDNNLEDKKKQCLQEKLFDNALIYAQQNLQICIDNFGSNHPFVADLYTFLGIICGEWDKIFLHHFGINHPWIANICDHFGNGYDKNKQYDEAIEYYIKALVIRIKIFGVNHPFVACSYDDLGIPYFHKGQHDKAIECHEKALKIKKTWNINKNVADSYWNIGYIYQKIGKDKTACTYFEESWKIYNSVLGEWNEETLTAKKEKVPSLIYSNMIPFECMEKDKIVILIFILLFFKEQKSSKKKSIYEMKNSNQYHNNIFFHYFSTKTILVINTHEKKNV</sequence>
<dbReference type="Proteomes" id="UP000023152">
    <property type="component" value="Unassembled WGS sequence"/>
</dbReference>
<name>X6NTK4_RETFI</name>
<evidence type="ECO:0000256" key="1">
    <source>
        <dbReference type="ARBA" id="ARBA00022737"/>
    </source>
</evidence>
<keyword evidence="1" id="KW-0677">Repeat</keyword>
<dbReference type="AlphaFoldDB" id="X6NTK4"/>
<comment type="caution">
    <text evidence="4">The sequence shown here is derived from an EMBL/GenBank/DDBJ whole genome shotgun (WGS) entry which is preliminary data.</text>
</comment>
<protein>
    <submittedName>
        <fullName evidence="4">Uncharacterized protein</fullName>
    </submittedName>
</protein>
<evidence type="ECO:0000313" key="5">
    <source>
        <dbReference type="Proteomes" id="UP000023152"/>
    </source>
</evidence>
<dbReference type="SMART" id="SM00028">
    <property type="entry name" value="TPR"/>
    <property type="match status" value="3"/>
</dbReference>
<dbReference type="OrthoDB" id="1658288at2759"/>
<evidence type="ECO:0000256" key="3">
    <source>
        <dbReference type="PROSITE-ProRule" id="PRU00339"/>
    </source>
</evidence>
<dbReference type="EMBL" id="ASPP01006259">
    <property type="protein sequence ID" value="ETO29089.1"/>
    <property type="molecule type" value="Genomic_DNA"/>
</dbReference>
<proteinExistence type="predicted"/>
<evidence type="ECO:0000313" key="4">
    <source>
        <dbReference type="EMBL" id="ETO29089.1"/>
    </source>
</evidence>
<dbReference type="PANTHER" id="PTHR45641:SF1">
    <property type="entry name" value="AAA+ ATPASE DOMAIN-CONTAINING PROTEIN"/>
    <property type="match status" value="1"/>
</dbReference>
<accession>X6NTK4</accession>
<dbReference type="PANTHER" id="PTHR45641">
    <property type="entry name" value="TETRATRICOPEPTIDE REPEAT PROTEIN (AFU_ORTHOLOGUE AFUA_6G03870)"/>
    <property type="match status" value="1"/>
</dbReference>
<dbReference type="InterPro" id="IPR019734">
    <property type="entry name" value="TPR_rpt"/>
</dbReference>
<keyword evidence="2 3" id="KW-0802">TPR repeat</keyword>